<sequence length="215" mass="23698">MSRKKRPLSRKDLHLWKKVTDTVEPMEDRATELKALIEAIERPQSLAAGPETQNSKSSQTPVSRATKEDLKALKQAGISKGGRSLGKQDMPPLHALDRREKQRVRRGHLGIEARLDLHGMTQAQAHSALFGFLRSSQAQGFKHVLVITGKGTRGGSDPYADGPSQGILRRVVPKWLAEPDIRSVIVGFEEAHRSLGGAGALHIRLRARNKHGKKP</sequence>
<feature type="domain" description="Smr" evidence="2">
    <location>
        <begin position="115"/>
        <end position="206"/>
    </location>
</feature>
<evidence type="ECO:0000259" key="2">
    <source>
        <dbReference type="PROSITE" id="PS50828"/>
    </source>
</evidence>
<feature type="compositionally biased region" description="Polar residues" evidence="1">
    <location>
        <begin position="51"/>
        <end position="63"/>
    </location>
</feature>
<reference evidence="3 4" key="1">
    <citation type="submission" date="2017-09" db="EMBL/GenBank/DDBJ databases">
        <authorList>
            <person name="Ehlers B."/>
            <person name="Leendertz F.H."/>
        </authorList>
    </citation>
    <scope>NUCLEOTIDE SEQUENCE [LARGE SCALE GENOMIC DNA]</scope>
    <source>
        <strain evidence="3 4">DSM 18289</strain>
    </source>
</reference>
<gene>
    <name evidence="3" type="ORF">SAMN06265368_2997</name>
</gene>
<dbReference type="InterPro" id="IPR036063">
    <property type="entry name" value="Smr_dom_sf"/>
</dbReference>
<accession>A0A285PJ56</accession>
<dbReference type="SUPFAM" id="SSF160443">
    <property type="entry name" value="SMR domain-like"/>
    <property type="match status" value="1"/>
</dbReference>
<dbReference type="AlphaFoldDB" id="A0A285PJ56"/>
<dbReference type="RefSeq" id="WP_097154263.1">
    <property type="nucleotide sequence ID" value="NZ_OBEL01000003.1"/>
</dbReference>
<dbReference type="SMART" id="SM00463">
    <property type="entry name" value="SMR"/>
    <property type="match status" value="1"/>
</dbReference>
<dbReference type="OrthoDB" id="7165597at2"/>
<keyword evidence="3" id="KW-0378">Hydrolase</keyword>
<proteinExistence type="predicted"/>
<protein>
    <submittedName>
        <fullName evidence="3">DNA-nicking endonuclease, Smr domain</fullName>
    </submittedName>
</protein>
<keyword evidence="3" id="KW-0540">Nuclease</keyword>
<keyword evidence="3" id="KW-0255">Endonuclease</keyword>
<evidence type="ECO:0000313" key="3">
    <source>
        <dbReference type="EMBL" id="SNZ19901.1"/>
    </source>
</evidence>
<dbReference type="Pfam" id="PF01713">
    <property type="entry name" value="Smr"/>
    <property type="match status" value="1"/>
</dbReference>
<dbReference type="PANTHER" id="PTHR35562:SF2">
    <property type="entry name" value="DNA ENDONUCLEASE SMRA-RELATED"/>
    <property type="match status" value="1"/>
</dbReference>
<feature type="region of interest" description="Disordered" evidence="1">
    <location>
        <begin position="41"/>
        <end position="105"/>
    </location>
</feature>
<dbReference type="Proteomes" id="UP000219439">
    <property type="component" value="Unassembled WGS sequence"/>
</dbReference>
<name>A0A285PJ56_9HYPH</name>
<dbReference type="PANTHER" id="PTHR35562">
    <property type="entry name" value="DNA ENDONUCLEASE SMRA-RELATED"/>
    <property type="match status" value="1"/>
</dbReference>
<dbReference type="EMBL" id="OBEL01000003">
    <property type="protein sequence ID" value="SNZ19901.1"/>
    <property type="molecule type" value="Genomic_DNA"/>
</dbReference>
<evidence type="ECO:0000313" key="4">
    <source>
        <dbReference type="Proteomes" id="UP000219439"/>
    </source>
</evidence>
<evidence type="ECO:0000256" key="1">
    <source>
        <dbReference type="SAM" id="MobiDB-lite"/>
    </source>
</evidence>
<dbReference type="InterPro" id="IPR002625">
    <property type="entry name" value="Smr_dom"/>
</dbReference>
<dbReference type="PROSITE" id="PS50828">
    <property type="entry name" value="SMR"/>
    <property type="match status" value="1"/>
</dbReference>
<organism evidence="3 4">
    <name type="scientific">Cohaesibacter gelatinilyticus</name>
    <dbReference type="NCBI Taxonomy" id="372072"/>
    <lineage>
        <taxon>Bacteria</taxon>
        <taxon>Pseudomonadati</taxon>
        <taxon>Pseudomonadota</taxon>
        <taxon>Alphaproteobacteria</taxon>
        <taxon>Hyphomicrobiales</taxon>
        <taxon>Cohaesibacteraceae</taxon>
    </lineage>
</organism>
<keyword evidence="4" id="KW-1185">Reference proteome</keyword>
<dbReference type="Gene3D" id="3.30.1370.110">
    <property type="match status" value="1"/>
</dbReference>
<dbReference type="GO" id="GO:0004519">
    <property type="term" value="F:endonuclease activity"/>
    <property type="evidence" value="ECO:0007669"/>
    <property type="project" value="UniProtKB-KW"/>
</dbReference>